<organism evidence="1 2">
    <name type="scientific">Waterburya agarophytonicola KI4</name>
    <dbReference type="NCBI Taxonomy" id="2874699"/>
    <lineage>
        <taxon>Bacteria</taxon>
        <taxon>Bacillati</taxon>
        <taxon>Cyanobacteriota</taxon>
        <taxon>Cyanophyceae</taxon>
        <taxon>Pleurocapsales</taxon>
        <taxon>Hyellaceae</taxon>
        <taxon>Waterburya</taxon>
        <taxon>Waterburya agarophytonicola</taxon>
    </lineage>
</organism>
<protein>
    <submittedName>
        <fullName evidence="1">Uncharacterized protein</fullName>
    </submittedName>
</protein>
<dbReference type="RefSeq" id="WP_229639530.1">
    <property type="nucleotide sequence ID" value="NZ_JADWDC010000009.1"/>
</dbReference>
<comment type="caution">
    <text evidence="1">The sequence shown here is derived from an EMBL/GenBank/DDBJ whole genome shotgun (WGS) entry which is preliminary data.</text>
</comment>
<evidence type="ECO:0000313" key="2">
    <source>
        <dbReference type="Proteomes" id="UP000729733"/>
    </source>
</evidence>
<dbReference type="EMBL" id="JADWDC010000009">
    <property type="protein sequence ID" value="MCC0176493.1"/>
    <property type="molecule type" value="Genomic_DNA"/>
</dbReference>
<reference evidence="1" key="1">
    <citation type="journal article" date="2021" name="Antonie Van Leeuwenhoek">
        <title>Draft genome and description of Waterburya agarophytonicola gen. nov. sp. nov. (Pleurocapsales, Cyanobacteria): a seaweed symbiont.</title>
        <authorList>
            <person name="Bonthond G."/>
            <person name="Shalygin S."/>
            <person name="Bayer T."/>
            <person name="Weinberger F."/>
        </authorList>
    </citation>
    <scope>NUCLEOTIDE SEQUENCE</scope>
    <source>
        <strain evidence="1">KI4</strain>
    </source>
</reference>
<sequence>MNIDALNLSKNIEEKFQQFKQEENFSAIAKLITYALQVNSRQHNLKLFGYIPQLFRTVAISADPNSIEKEDIYIGEPVVYQIFYSGDRQLYGLNYFYVFCYFKENSDRLNVYFQSANPNYKNLVLEDYSIAGNKISFEGCISSFNHDSLSIMSISDPGHFIPGITSSYYIGSPELNFPKLIAEVLERIVNLAKIKLDRTLLFGSSAGTFGALLSSTYLTQKTNVLAVNSQINIKYRQDIINSCFNIKDSKDVVKNFNAKLSCIDRFKEELNSTPNVYILANINDKLHQRNFNFYQNYIERFTRKNINNQSVFDSYYGVEGHGRPEPFSLKAKIKIAREILTMKSTP</sequence>
<dbReference type="AlphaFoldDB" id="A0A964BN51"/>
<accession>A0A964BN51</accession>
<name>A0A964BN51_9CYAN</name>
<evidence type="ECO:0000313" key="1">
    <source>
        <dbReference type="EMBL" id="MCC0176493.1"/>
    </source>
</evidence>
<proteinExistence type="predicted"/>
<dbReference type="Proteomes" id="UP000729733">
    <property type="component" value="Unassembled WGS sequence"/>
</dbReference>
<keyword evidence="2" id="KW-1185">Reference proteome</keyword>
<gene>
    <name evidence="1" type="ORF">I4641_05810</name>
</gene>